<gene>
    <name evidence="1" type="ORF">JYU34_005909</name>
</gene>
<evidence type="ECO:0000313" key="1">
    <source>
        <dbReference type="EMBL" id="KAG7308687.1"/>
    </source>
</evidence>
<sequence>MRVKYPGLNSQQIYPFQVCTGAGGKCETTLDGFYTETAICLVVGFLWLQWGRPTIHRLQRLPASAWQIRSVLRR</sequence>
<dbReference type="InterPro" id="IPR024371">
    <property type="entry name" value="AcetylCoA_trans_1-like"/>
</dbReference>
<organism evidence="1 2">
    <name type="scientific">Plutella xylostella</name>
    <name type="common">Diamondback moth</name>
    <name type="synonym">Plutella maculipennis</name>
    <dbReference type="NCBI Taxonomy" id="51655"/>
    <lineage>
        <taxon>Eukaryota</taxon>
        <taxon>Metazoa</taxon>
        <taxon>Ecdysozoa</taxon>
        <taxon>Arthropoda</taxon>
        <taxon>Hexapoda</taxon>
        <taxon>Insecta</taxon>
        <taxon>Pterygota</taxon>
        <taxon>Neoptera</taxon>
        <taxon>Endopterygota</taxon>
        <taxon>Lepidoptera</taxon>
        <taxon>Glossata</taxon>
        <taxon>Ditrysia</taxon>
        <taxon>Yponomeutoidea</taxon>
        <taxon>Plutellidae</taxon>
        <taxon>Plutella</taxon>
    </lineage>
</organism>
<dbReference type="EMBL" id="JAHIBW010000008">
    <property type="protein sequence ID" value="KAG7308687.1"/>
    <property type="molecule type" value="Genomic_DNA"/>
</dbReference>
<name>A0ABQ7QUF7_PLUXY</name>
<dbReference type="Pfam" id="PF13000">
    <property type="entry name" value="Acatn"/>
    <property type="match status" value="1"/>
</dbReference>
<reference evidence="1 2" key="1">
    <citation type="submission" date="2021-06" db="EMBL/GenBank/DDBJ databases">
        <title>A haploid diamondback moth (Plutella xylostella L.) genome assembly resolves 31 chromosomes and identifies a diamide resistance mutation.</title>
        <authorList>
            <person name="Ward C.M."/>
            <person name="Perry K.D."/>
            <person name="Baker G."/>
            <person name="Powis K."/>
            <person name="Heckel D.G."/>
            <person name="Baxter S.W."/>
        </authorList>
    </citation>
    <scope>NUCLEOTIDE SEQUENCE [LARGE SCALE GENOMIC DNA]</scope>
    <source>
        <strain evidence="1 2">LV</strain>
        <tissue evidence="1">Single pupa</tissue>
    </source>
</reference>
<evidence type="ECO:0000313" key="2">
    <source>
        <dbReference type="Proteomes" id="UP000823941"/>
    </source>
</evidence>
<keyword evidence="2" id="KW-1185">Reference proteome</keyword>
<dbReference type="Proteomes" id="UP000823941">
    <property type="component" value="Chromosome 8"/>
</dbReference>
<accession>A0ABQ7QUF7</accession>
<protein>
    <submittedName>
        <fullName evidence="1">Uncharacterized protein</fullName>
    </submittedName>
</protein>
<proteinExistence type="predicted"/>
<comment type="caution">
    <text evidence="1">The sequence shown here is derived from an EMBL/GenBank/DDBJ whole genome shotgun (WGS) entry which is preliminary data.</text>
</comment>